<evidence type="ECO:0000256" key="3">
    <source>
        <dbReference type="ARBA" id="ARBA00022490"/>
    </source>
</evidence>
<evidence type="ECO:0000313" key="6">
    <source>
        <dbReference type="Ensembl" id="ENSABRP00000008171.1"/>
    </source>
</evidence>
<comment type="subcellular location">
    <subcellularLocation>
        <location evidence="1">Cytoplasm</location>
    </subcellularLocation>
</comment>
<dbReference type="AlphaFoldDB" id="A0A8B9BQY3"/>
<evidence type="ECO:0000256" key="1">
    <source>
        <dbReference type="ARBA" id="ARBA00004496"/>
    </source>
</evidence>
<accession>A0A8B9BQY3</accession>
<dbReference type="Pfam" id="PF04912">
    <property type="entry name" value="Dynamitin"/>
    <property type="match status" value="1"/>
</dbReference>
<feature type="compositionally biased region" description="Low complexity" evidence="5">
    <location>
        <begin position="93"/>
        <end position="105"/>
    </location>
</feature>
<sequence>GAEPQRAPLPGPRGGFPEELTSTSVEHLIINPNAAFEKFKDKRLGTEGVDFSDRISKMRTTGYEAGEYEMVSPELTGTSPQRELVPRDVPARGHGSAQGSGSAHSPKSHSRINVRWVEVGRDPSVLVVRPPVQLGPSRAGCPGPRPGGF</sequence>
<evidence type="ECO:0000313" key="7">
    <source>
        <dbReference type="Proteomes" id="UP000694426"/>
    </source>
</evidence>
<evidence type="ECO:0000256" key="2">
    <source>
        <dbReference type="ARBA" id="ARBA00006176"/>
    </source>
</evidence>
<evidence type="ECO:0000256" key="4">
    <source>
        <dbReference type="ARBA" id="ARBA00023017"/>
    </source>
</evidence>
<keyword evidence="3" id="KW-0963">Cytoplasm</keyword>
<evidence type="ECO:0000256" key="5">
    <source>
        <dbReference type="SAM" id="MobiDB-lite"/>
    </source>
</evidence>
<name>A0A8B9BQY3_9AVES</name>
<dbReference type="GO" id="GO:0007017">
    <property type="term" value="P:microtubule-based process"/>
    <property type="evidence" value="ECO:0007669"/>
    <property type="project" value="InterPro"/>
</dbReference>
<dbReference type="Ensembl" id="ENSABRT00000011638.1">
    <property type="protein sequence ID" value="ENSABRP00000008171.1"/>
    <property type="gene ID" value="ENSABRG00000007387.1"/>
</dbReference>
<dbReference type="GeneTree" id="ENSGT01040000242805"/>
<dbReference type="GO" id="GO:0005737">
    <property type="term" value="C:cytoplasm"/>
    <property type="evidence" value="ECO:0007669"/>
    <property type="project" value="UniProtKB-SubCell"/>
</dbReference>
<comment type="similarity">
    <text evidence="2">Belongs to the dynactin subunit 2 family.</text>
</comment>
<feature type="region of interest" description="Disordered" evidence="5">
    <location>
        <begin position="130"/>
        <end position="149"/>
    </location>
</feature>
<organism evidence="6 7">
    <name type="scientific">Anser brachyrhynchus</name>
    <name type="common">Pink-footed goose</name>
    <dbReference type="NCBI Taxonomy" id="132585"/>
    <lineage>
        <taxon>Eukaryota</taxon>
        <taxon>Metazoa</taxon>
        <taxon>Chordata</taxon>
        <taxon>Craniata</taxon>
        <taxon>Vertebrata</taxon>
        <taxon>Euteleostomi</taxon>
        <taxon>Archelosauria</taxon>
        <taxon>Archosauria</taxon>
        <taxon>Dinosauria</taxon>
        <taxon>Saurischia</taxon>
        <taxon>Theropoda</taxon>
        <taxon>Coelurosauria</taxon>
        <taxon>Aves</taxon>
        <taxon>Neognathae</taxon>
        <taxon>Galloanserae</taxon>
        <taxon>Anseriformes</taxon>
        <taxon>Anatidae</taxon>
        <taxon>Anserinae</taxon>
        <taxon>Anser</taxon>
    </lineage>
</organism>
<dbReference type="GO" id="GO:0030286">
    <property type="term" value="C:dynein complex"/>
    <property type="evidence" value="ECO:0007669"/>
    <property type="project" value="UniProtKB-KW"/>
</dbReference>
<feature type="region of interest" description="Disordered" evidence="5">
    <location>
        <begin position="1"/>
        <end position="20"/>
    </location>
</feature>
<keyword evidence="4" id="KW-0243">Dynein</keyword>
<dbReference type="Proteomes" id="UP000694426">
    <property type="component" value="Unplaced"/>
</dbReference>
<reference evidence="6" key="1">
    <citation type="submission" date="2025-08" db="UniProtKB">
        <authorList>
            <consortium name="Ensembl"/>
        </authorList>
    </citation>
    <scope>IDENTIFICATION</scope>
</reference>
<reference evidence="6" key="2">
    <citation type="submission" date="2025-09" db="UniProtKB">
        <authorList>
            <consortium name="Ensembl"/>
        </authorList>
    </citation>
    <scope>IDENTIFICATION</scope>
</reference>
<feature type="region of interest" description="Disordered" evidence="5">
    <location>
        <begin position="68"/>
        <end position="115"/>
    </location>
</feature>
<keyword evidence="7" id="KW-1185">Reference proteome</keyword>
<proteinExistence type="inferred from homology"/>
<protein>
    <submittedName>
        <fullName evidence="6">Uncharacterized protein</fullName>
    </submittedName>
</protein>
<dbReference type="InterPro" id="IPR028133">
    <property type="entry name" value="Dynamitin"/>
</dbReference>
<dbReference type="GO" id="GO:0005869">
    <property type="term" value="C:dynactin complex"/>
    <property type="evidence" value="ECO:0007669"/>
    <property type="project" value="InterPro"/>
</dbReference>